<gene>
    <name evidence="2" type="ORF">FOZ63_032217</name>
</gene>
<evidence type="ECO:0000313" key="3">
    <source>
        <dbReference type="Proteomes" id="UP000553632"/>
    </source>
</evidence>
<organism evidence="2 3">
    <name type="scientific">Perkinsus olseni</name>
    <name type="common">Perkinsus atlanticus</name>
    <dbReference type="NCBI Taxonomy" id="32597"/>
    <lineage>
        <taxon>Eukaryota</taxon>
        <taxon>Sar</taxon>
        <taxon>Alveolata</taxon>
        <taxon>Perkinsozoa</taxon>
        <taxon>Perkinsea</taxon>
        <taxon>Perkinsida</taxon>
        <taxon>Perkinsidae</taxon>
        <taxon>Perkinsus</taxon>
    </lineage>
</organism>
<keyword evidence="1" id="KW-0732">Signal</keyword>
<evidence type="ECO:0000313" key="2">
    <source>
        <dbReference type="EMBL" id="KAF4758070.1"/>
    </source>
</evidence>
<comment type="caution">
    <text evidence="2">The sequence shown here is derived from an EMBL/GenBank/DDBJ whole genome shotgun (WGS) entry which is preliminary data.</text>
</comment>
<name>A0A7J6ULA3_PEROL</name>
<dbReference type="EMBL" id="JABANO010001875">
    <property type="protein sequence ID" value="KAF4758070.1"/>
    <property type="molecule type" value="Genomic_DNA"/>
</dbReference>
<feature type="signal peptide" evidence="1">
    <location>
        <begin position="1"/>
        <end position="25"/>
    </location>
</feature>
<reference evidence="2 3" key="1">
    <citation type="submission" date="2020-04" db="EMBL/GenBank/DDBJ databases">
        <title>Perkinsus olseni comparative genomics.</title>
        <authorList>
            <person name="Bogema D.R."/>
        </authorList>
    </citation>
    <scope>NUCLEOTIDE SEQUENCE [LARGE SCALE GENOMIC DNA]</scope>
    <source>
        <strain evidence="2 3">ATCC PRA-207</strain>
    </source>
</reference>
<dbReference type="AlphaFoldDB" id="A0A7J6ULA3"/>
<accession>A0A7J6ULA3</accession>
<feature type="chain" id="PRO_5029761667" evidence="1">
    <location>
        <begin position="26"/>
        <end position="117"/>
    </location>
</feature>
<protein>
    <submittedName>
        <fullName evidence="2">Uncharacterized protein</fullName>
    </submittedName>
</protein>
<sequence>GCCRPHRLKGQLLAVLAAEPHLVAAGLPKSSLVLHVAEAGCGLGAVGPAKNTLTRGSSGSPPHRLTSLCCGLVPAPVQNADRGLVWREWLDLLQLSGRAASTRSLSNTLSLLTYLAL</sequence>
<evidence type="ECO:0000256" key="1">
    <source>
        <dbReference type="SAM" id="SignalP"/>
    </source>
</evidence>
<feature type="non-terminal residue" evidence="2">
    <location>
        <position position="1"/>
    </location>
</feature>
<keyword evidence="3" id="KW-1185">Reference proteome</keyword>
<dbReference type="Proteomes" id="UP000553632">
    <property type="component" value="Unassembled WGS sequence"/>
</dbReference>
<proteinExistence type="predicted"/>